<dbReference type="PROSITE" id="PS50097">
    <property type="entry name" value="BTB"/>
    <property type="match status" value="1"/>
</dbReference>
<dbReference type="EMBL" id="CAJNDS010002157">
    <property type="protein sequence ID" value="CAE7355457.1"/>
    <property type="molecule type" value="Genomic_DNA"/>
</dbReference>
<sequence length="210" mass="23953">MPEPPRSIHSECLKIDVKAPGLTTSAYLLSDRIRALFQTCQFFDVHLRVGNARFPAHQAVLAAMSDWLRLNLKSLLEEEEGSDQLPQIRLERISNPDAVMILLDAAYELGGEGPIPHAALADVLRLSHMFQLRRLEEQAVQSLAMEITGENVLERLDICVEFNLTFLYERILTHLHEQGLLLEVCKCPEMCCYPQLMQHMVMYLSTHDLK</sequence>
<dbReference type="SUPFAM" id="SSF54695">
    <property type="entry name" value="POZ domain"/>
    <property type="match status" value="1"/>
</dbReference>
<dbReference type="SMART" id="SM00225">
    <property type="entry name" value="BTB"/>
    <property type="match status" value="1"/>
</dbReference>
<dbReference type="InterPro" id="IPR011333">
    <property type="entry name" value="SKP1/BTB/POZ_sf"/>
</dbReference>
<dbReference type="PANTHER" id="PTHR24413">
    <property type="entry name" value="SPECKLE-TYPE POZ PROTEIN"/>
    <property type="match status" value="1"/>
</dbReference>
<dbReference type="AlphaFoldDB" id="A0A812Q351"/>
<reference evidence="2" key="1">
    <citation type="submission" date="2021-02" db="EMBL/GenBank/DDBJ databases">
        <authorList>
            <person name="Dougan E. K."/>
            <person name="Rhodes N."/>
            <person name="Thang M."/>
            <person name="Chan C."/>
        </authorList>
    </citation>
    <scope>NUCLEOTIDE SEQUENCE</scope>
</reference>
<comment type="caution">
    <text evidence="2">The sequence shown here is derived from an EMBL/GenBank/DDBJ whole genome shotgun (WGS) entry which is preliminary data.</text>
</comment>
<proteinExistence type="predicted"/>
<dbReference type="CDD" id="cd18186">
    <property type="entry name" value="BTB_POZ_ZBTB_KLHL-like"/>
    <property type="match status" value="1"/>
</dbReference>
<evidence type="ECO:0000259" key="1">
    <source>
        <dbReference type="PROSITE" id="PS50097"/>
    </source>
</evidence>
<evidence type="ECO:0000313" key="2">
    <source>
        <dbReference type="EMBL" id="CAE7355457.1"/>
    </source>
</evidence>
<feature type="domain" description="BTB" evidence="1">
    <location>
        <begin position="43"/>
        <end position="107"/>
    </location>
</feature>
<dbReference type="Pfam" id="PF00651">
    <property type="entry name" value="BTB"/>
    <property type="match status" value="1"/>
</dbReference>
<accession>A0A812Q351</accession>
<dbReference type="Gene3D" id="3.30.710.10">
    <property type="entry name" value="Potassium Channel Kv1.1, Chain A"/>
    <property type="match status" value="1"/>
</dbReference>
<gene>
    <name evidence="2" type="primary">ARIA</name>
    <name evidence="2" type="ORF">SNAT2548_LOCUS18892</name>
</gene>
<dbReference type="Proteomes" id="UP000604046">
    <property type="component" value="Unassembled WGS sequence"/>
</dbReference>
<evidence type="ECO:0000313" key="3">
    <source>
        <dbReference type="Proteomes" id="UP000604046"/>
    </source>
</evidence>
<dbReference type="OrthoDB" id="6102916at2759"/>
<keyword evidence="3" id="KW-1185">Reference proteome</keyword>
<name>A0A812Q351_9DINO</name>
<dbReference type="InterPro" id="IPR000210">
    <property type="entry name" value="BTB/POZ_dom"/>
</dbReference>
<protein>
    <submittedName>
        <fullName evidence="2">ARIA protein</fullName>
    </submittedName>
</protein>
<organism evidence="2 3">
    <name type="scientific">Symbiodinium natans</name>
    <dbReference type="NCBI Taxonomy" id="878477"/>
    <lineage>
        <taxon>Eukaryota</taxon>
        <taxon>Sar</taxon>
        <taxon>Alveolata</taxon>
        <taxon>Dinophyceae</taxon>
        <taxon>Suessiales</taxon>
        <taxon>Symbiodiniaceae</taxon>
        <taxon>Symbiodinium</taxon>
    </lineage>
</organism>